<sequence length="59" mass="6725">MTMEYLDTEQESPLEEDEVVVHPAVENILTFWSDESRQAAEVAERFKGITSQNQNASSH</sequence>
<dbReference type="Proteomes" id="UP000245081">
    <property type="component" value="Unassembled WGS sequence"/>
</dbReference>
<evidence type="ECO:0000313" key="2">
    <source>
        <dbReference type="Proteomes" id="UP000245081"/>
    </source>
</evidence>
<evidence type="ECO:0000313" key="1">
    <source>
        <dbReference type="EMBL" id="GBG13072.1"/>
    </source>
</evidence>
<protein>
    <submittedName>
        <fullName evidence="1">Uncharacterized protein</fullName>
    </submittedName>
</protein>
<dbReference type="AlphaFoldDB" id="A0A2R5F3M9"/>
<accession>A0A2R5F3M9</accession>
<dbReference type="EMBL" id="BDOQ01000002">
    <property type="protein sequence ID" value="GBG13072.1"/>
    <property type="molecule type" value="Genomic_DNA"/>
</dbReference>
<name>A0A2R5F3M9_9PROT</name>
<reference evidence="1 2" key="1">
    <citation type="journal article" date="2018" name="Environ. Microbiol.">
        <title>Isolation and genomic characterization of Novimethylophilus kurashikiensis gen. nov. sp. nov., a new lanthanide-dependent methylotrophic species of Methylophilaceae.</title>
        <authorList>
            <person name="Lv H."/>
            <person name="Sahin N."/>
            <person name="Tani A."/>
        </authorList>
    </citation>
    <scope>NUCLEOTIDE SEQUENCE [LARGE SCALE GENOMIC DNA]</scope>
    <source>
        <strain evidence="1 2">La2-4</strain>
    </source>
</reference>
<proteinExistence type="predicted"/>
<organism evidence="1 2">
    <name type="scientific">Novimethylophilus kurashikiensis</name>
    <dbReference type="NCBI Taxonomy" id="1825523"/>
    <lineage>
        <taxon>Bacteria</taxon>
        <taxon>Pseudomonadati</taxon>
        <taxon>Pseudomonadota</taxon>
        <taxon>Betaproteobacteria</taxon>
        <taxon>Nitrosomonadales</taxon>
        <taxon>Methylophilaceae</taxon>
        <taxon>Novimethylophilus</taxon>
    </lineage>
</organism>
<dbReference type="RefSeq" id="WP_109014280.1">
    <property type="nucleotide sequence ID" value="NZ_BDOQ01000002.1"/>
</dbReference>
<keyword evidence="2" id="KW-1185">Reference proteome</keyword>
<gene>
    <name evidence="1" type="ORF">NMK_0610</name>
</gene>
<comment type="caution">
    <text evidence="1">The sequence shown here is derived from an EMBL/GenBank/DDBJ whole genome shotgun (WGS) entry which is preliminary data.</text>
</comment>